<organism evidence="2 3">
    <name type="scientific">Bordetella genomosp. 11</name>
    <dbReference type="NCBI Taxonomy" id="1416808"/>
    <lineage>
        <taxon>Bacteria</taxon>
        <taxon>Pseudomonadati</taxon>
        <taxon>Pseudomonadota</taxon>
        <taxon>Betaproteobacteria</taxon>
        <taxon>Burkholderiales</taxon>
        <taxon>Alcaligenaceae</taxon>
        <taxon>Bordetella</taxon>
    </lineage>
</organism>
<dbReference type="Proteomes" id="UP000215767">
    <property type="component" value="Unassembled WGS sequence"/>
</dbReference>
<comment type="caution">
    <text evidence="2">The sequence shown here is derived from an EMBL/GenBank/DDBJ whole genome shotgun (WGS) entry which is preliminary data.</text>
</comment>
<reference evidence="3" key="1">
    <citation type="submission" date="2017-05" db="EMBL/GenBank/DDBJ databases">
        <title>Complete and WGS of Bordetella genogroups.</title>
        <authorList>
            <person name="Spilker T."/>
            <person name="Lipuma J."/>
        </authorList>
    </citation>
    <scope>NUCLEOTIDE SEQUENCE [LARGE SCALE GENOMIC DNA]</scope>
    <source>
        <strain evidence="3">AU8856</strain>
    </source>
</reference>
<feature type="compositionally biased region" description="Low complexity" evidence="1">
    <location>
        <begin position="99"/>
        <end position="122"/>
    </location>
</feature>
<evidence type="ECO:0000313" key="3">
    <source>
        <dbReference type="Proteomes" id="UP000215767"/>
    </source>
</evidence>
<gene>
    <name evidence="2" type="ORF">CAL28_08055</name>
</gene>
<keyword evidence="3" id="KW-1185">Reference proteome</keyword>
<accession>A0A261UC25</accession>
<sequence>MQLYRSKSAVHISAGHAEAAMLTEQQLQLLKQIHAGELAGNAPGTEDLLERGLVAREQGNLEVTPQGRDALGLREGLGDAIVDAILPGEGARQAEEHGTGAPAVGASAPATGAHAAGQPKGE</sequence>
<dbReference type="EMBL" id="NEVS01000004">
    <property type="protein sequence ID" value="OZI59488.1"/>
    <property type="molecule type" value="Genomic_DNA"/>
</dbReference>
<feature type="region of interest" description="Disordered" evidence="1">
    <location>
        <begin position="88"/>
        <end position="122"/>
    </location>
</feature>
<protein>
    <submittedName>
        <fullName evidence="2">Uncharacterized protein</fullName>
    </submittedName>
</protein>
<evidence type="ECO:0000256" key="1">
    <source>
        <dbReference type="SAM" id="MobiDB-lite"/>
    </source>
</evidence>
<name>A0A261UC25_9BORD</name>
<proteinExistence type="predicted"/>
<evidence type="ECO:0000313" key="2">
    <source>
        <dbReference type="EMBL" id="OZI59488.1"/>
    </source>
</evidence>
<dbReference type="AlphaFoldDB" id="A0A261UC25"/>